<dbReference type="Proteomes" id="UP000542342">
    <property type="component" value="Unassembled WGS sequence"/>
</dbReference>
<dbReference type="Gene3D" id="2.180.10.10">
    <property type="entry name" value="RHS repeat-associated core"/>
    <property type="match status" value="1"/>
</dbReference>
<dbReference type="AlphaFoldDB" id="A0A7V8VAQ7"/>
<dbReference type="Pfam" id="PF25023">
    <property type="entry name" value="TEN_YD-shell"/>
    <property type="match status" value="1"/>
</dbReference>
<reference evidence="4 5" key="1">
    <citation type="submission" date="2020-07" db="EMBL/GenBank/DDBJ databases">
        <title>Thermogemmata thermophila gen. nov., sp. nov., a novel moderate thermophilic planctomycete from a Kamchatka hot spring.</title>
        <authorList>
            <person name="Elcheninov A.G."/>
            <person name="Podosokorskaya O.A."/>
            <person name="Kovaleva O.L."/>
            <person name="Novikov A."/>
            <person name="Bonch-Osmolovskaya E.A."/>
            <person name="Toshchakov S.V."/>
            <person name="Kublanov I.V."/>
        </authorList>
    </citation>
    <scope>NUCLEOTIDE SEQUENCE [LARGE SCALE GENOMIC DNA]</scope>
    <source>
        <strain evidence="4 5">2918</strain>
    </source>
</reference>
<evidence type="ECO:0000256" key="1">
    <source>
        <dbReference type="ARBA" id="ARBA00022737"/>
    </source>
</evidence>
<dbReference type="NCBIfam" id="TIGR03696">
    <property type="entry name" value="Rhs_assc_core"/>
    <property type="match status" value="1"/>
</dbReference>
<evidence type="ECO:0000313" key="4">
    <source>
        <dbReference type="EMBL" id="MBA2224567.1"/>
    </source>
</evidence>
<gene>
    <name evidence="4" type="ORF">H0921_00125</name>
</gene>
<dbReference type="InterPro" id="IPR018136">
    <property type="entry name" value="Aconitase_4Fe-4S_BS"/>
</dbReference>
<proteinExistence type="predicted"/>
<dbReference type="NCBIfam" id="TIGR01643">
    <property type="entry name" value="YD_repeat_2x"/>
    <property type="match status" value="2"/>
</dbReference>
<dbReference type="PANTHER" id="PTHR32305">
    <property type="match status" value="1"/>
</dbReference>
<evidence type="ECO:0000259" key="3">
    <source>
        <dbReference type="Pfam" id="PF25023"/>
    </source>
</evidence>
<keyword evidence="1" id="KW-0677">Repeat</keyword>
<name>A0A7V8VAQ7_9BACT</name>
<protein>
    <recommendedName>
        <fullName evidence="3">Teneurin-like YD-shell domain-containing protein</fullName>
    </recommendedName>
</protein>
<accession>A0A7V8VAQ7</accession>
<feature type="domain" description="Teneurin-like YD-shell" evidence="3">
    <location>
        <begin position="282"/>
        <end position="576"/>
    </location>
</feature>
<feature type="region of interest" description="Disordered" evidence="2">
    <location>
        <begin position="580"/>
        <end position="610"/>
    </location>
</feature>
<dbReference type="EMBL" id="JACEFB010000001">
    <property type="protein sequence ID" value="MBA2224567.1"/>
    <property type="molecule type" value="Genomic_DNA"/>
</dbReference>
<keyword evidence="5" id="KW-1185">Reference proteome</keyword>
<organism evidence="4 5">
    <name type="scientific">Thermogemmata fonticola</name>
    <dbReference type="NCBI Taxonomy" id="2755323"/>
    <lineage>
        <taxon>Bacteria</taxon>
        <taxon>Pseudomonadati</taxon>
        <taxon>Planctomycetota</taxon>
        <taxon>Planctomycetia</taxon>
        <taxon>Gemmatales</taxon>
        <taxon>Gemmataceae</taxon>
        <taxon>Thermogemmata</taxon>
    </lineage>
</organism>
<evidence type="ECO:0000313" key="5">
    <source>
        <dbReference type="Proteomes" id="UP000542342"/>
    </source>
</evidence>
<dbReference type="InterPro" id="IPR056823">
    <property type="entry name" value="TEN-like_YD-shell"/>
</dbReference>
<evidence type="ECO:0000256" key="2">
    <source>
        <dbReference type="SAM" id="MobiDB-lite"/>
    </source>
</evidence>
<dbReference type="PROSITE" id="PS01244">
    <property type="entry name" value="ACONITASE_2"/>
    <property type="match status" value="1"/>
</dbReference>
<comment type="caution">
    <text evidence="4">The sequence shown here is derived from an EMBL/GenBank/DDBJ whole genome shotgun (WGS) entry which is preliminary data.</text>
</comment>
<dbReference type="InterPro" id="IPR006530">
    <property type="entry name" value="YD"/>
</dbReference>
<dbReference type="PANTHER" id="PTHR32305:SF15">
    <property type="entry name" value="PROTEIN RHSA-RELATED"/>
    <property type="match status" value="1"/>
</dbReference>
<sequence>MLEVARAGKGTRCCGSAHVHDAGGLLRLCCPALRPLRPVLLQPAFKLCDGTAEVVVARQENALGETVTLTDRNGNVHTLSYDVLGRLVADAVTTLGAGVDGSVRRIEYGYDVLGNLALITSYDAATGGNVVNQVKRDFNGLGQLVSEWQEHTAVVTGSSPRVQYAYSEMAGGANHSRLTSIIYPNGRVLNYNYAAGLDDTISRLSSLSDSTGVLESYDYLGEAVVVARKHPQPGIDLSYIKRSGEANGDAGDQYTGLDRFGRIVDQRWLKSSDGSAMDRLQYSYDRNGNRLSRTNLVNAAFSESYSYDDLNQLTGFSRGSHTRSWDYDSQGNWQSVTTDGSTQTRSHNAQNEITGISGAVTPTFDANGNLTRDETGRQLVYDAWNRLVAVKDASGTTLKTYEYDGLHRRIQETASDTTTDFYYSDAWQVLEERVTSHGRQSVGAQYVWSPVYVDALVLRDRDTNGDGTLDERLYVAQDANYNVTALFDNSGNVVERYIYDPFGSVTVLDTDWTERSGGSEYAWHYLHQGGRFDDVSGLYHFRYRDYSPTLGRWTSLDPIRYEAGDVNLYRFVNNGPTNKIDPSGLVDRPMNDHPTNKIDPSAPEDRPMPKRVDPGGTFCLIPQSENIIRWVIGPSDKPKLLKDVPFWTKGNPIPALDKTKFTPTVITADRGWSGVIPKGAYIGPDGCGPCVGIALIPPQKGQPVYIMHFSAQANVSKGFEEVGFIRWKYYKIWTADGLVVTRTRVAPGGYEAVICGALMPEPKEPDFKRVNNQRLYTLEDVVKTCHRNGIKIRCFIPTSGFALDENNQIWWTRDPAPSEVERYKR</sequence>
<dbReference type="InterPro" id="IPR022385">
    <property type="entry name" value="Rhs_assc_core"/>
</dbReference>
<dbReference type="InterPro" id="IPR050708">
    <property type="entry name" value="T6SS_VgrG/RHS"/>
</dbReference>